<keyword evidence="3 4" id="KW-0472">Membrane</keyword>
<evidence type="ECO:0000313" key="6">
    <source>
        <dbReference type="Proteomes" id="UP000254924"/>
    </source>
</evidence>
<dbReference type="EMBL" id="UHFN01000007">
    <property type="protein sequence ID" value="SUN62303.1"/>
    <property type="molecule type" value="Genomic_DNA"/>
</dbReference>
<dbReference type="GO" id="GO:0017122">
    <property type="term" value="C:protein N-acetylglucosaminyltransferase complex"/>
    <property type="evidence" value="ECO:0007669"/>
    <property type="project" value="UniProtKB-UniRule"/>
</dbReference>
<keyword evidence="6" id="KW-1185">Reference proteome</keyword>
<dbReference type="GO" id="GO:0016740">
    <property type="term" value="F:transferase activity"/>
    <property type="evidence" value="ECO:0007669"/>
    <property type="project" value="UniProtKB-KW"/>
</dbReference>
<comment type="pathway">
    <text evidence="1 4">Protein modification; protein glycosylation.</text>
</comment>
<evidence type="ECO:0000256" key="1">
    <source>
        <dbReference type="ARBA" id="ARBA00004922"/>
    </source>
</evidence>
<name>A0A380KBA0_9STRE</name>
<dbReference type="HAMAP" id="MF_01473">
    <property type="entry name" value="GtfB"/>
    <property type="match status" value="1"/>
</dbReference>
<dbReference type="NCBIfam" id="TIGR02919">
    <property type="entry name" value="accessory Sec system glycosylation chaperone GtfB"/>
    <property type="match status" value="1"/>
</dbReference>
<evidence type="ECO:0000256" key="3">
    <source>
        <dbReference type="ARBA" id="ARBA00023136"/>
    </source>
</evidence>
<organism evidence="5 6">
    <name type="scientific">Streptococcus hyointestinalis</name>
    <dbReference type="NCBI Taxonomy" id="1337"/>
    <lineage>
        <taxon>Bacteria</taxon>
        <taxon>Bacillati</taxon>
        <taxon>Bacillota</taxon>
        <taxon>Bacilli</taxon>
        <taxon>Lactobacillales</taxon>
        <taxon>Streptococcaceae</taxon>
        <taxon>Streptococcus</taxon>
    </lineage>
</organism>
<accession>A0A380KBA0</accession>
<keyword evidence="2 4" id="KW-1003">Cell membrane</keyword>
<comment type="subcellular location">
    <subcellularLocation>
        <location evidence="4">Cell membrane</location>
        <topology evidence="4">Peripheral membrane protein</topology>
    </subcellularLocation>
</comment>
<dbReference type="OrthoDB" id="2136618at2"/>
<dbReference type="GO" id="GO:0005886">
    <property type="term" value="C:plasma membrane"/>
    <property type="evidence" value="ECO:0007669"/>
    <property type="project" value="UniProtKB-SubCell"/>
</dbReference>
<dbReference type="UniPathway" id="UPA00378"/>
<evidence type="ECO:0000256" key="2">
    <source>
        <dbReference type="ARBA" id="ARBA00022475"/>
    </source>
</evidence>
<evidence type="ECO:0000256" key="4">
    <source>
        <dbReference type="HAMAP-Rule" id="MF_01473"/>
    </source>
</evidence>
<gene>
    <name evidence="4" type="primary">gtfB</name>
    <name evidence="5" type="ORF">NCTC12224_01806</name>
</gene>
<dbReference type="AlphaFoldDB" id="A0A380KBA0"/>
<comment type="subunit">
    <text evidence="4">Forms a heterotetramer with 2 subunits each of GtfA and GtfB. Part of the accessory SecA2/SecY2 protein translocation apparatus.</text>
</comment>
<proteinExistence type="inferred from homology"/>
<dbReference type="GO" id="GO:0031647">
    <property type="term" value="P:regulation of protein stability"/>
    <property type="evidence" value="ECO:0007669"/>
    <property type="project" value="UniProtKB-UniRule"/>
</dbReference>
<sequence>MIKLYDWLSQDSLDLDYSLNQAGFSGQTIVINENGFLPEGMTSPYAYFCGFEKAENSRPLYFNELPVPDFWQIAGNNSQGEVFNYSEKKATIFYAEPKHLRYIQNVDWLGADGKARFTDHYNQYGWRFARTQFTGNQEATVKTYFNQEGQEILVENFKTGTIILNWKDKVHFFKNRVELLDFYFDLLAFDTSAIWFNSLSTPFFLSRYIGGAGNDVLFWQEGIGDAIPRNMQSIFNHPEDRVKRIIVQRKDAYDKLLSLLPSAQHERVHYLGYTYPEKKQPTGKKDILILTNSDQIEHLEDLVVGLSNFTFHIGALTEMSQRLTSFSRYDNVVLYPNLPAQKAHELFEKCDLYFDINHGSSILDSVRQAFEYNQIIFAYNNTSHDRDLTLPAHIFAPEETQRLIDTVRGLGDHAQVARQQREETIFESSDTYRKVLG</sequence>
<comment type="similarity">
    <text evidence="4">Belongs to the GtfB family.</text>
</comment>
<dbReference type="InterPro" id="IPR014268">
    <property type="entry name" value="GtfB"/>
</dbReference>
<protein>
    <recommendedName>
        <fullName evidence="4">UDP-N-acetylglucosamine--peptide N-acetylglucosaminyltransferase stabilizing protein GtfB</fullName>
    </recommendedName>
    <alternativeName>
        <fullName evidence="4">Glycosyltransferase stabilizing protein GtfB</fullName>
    </alternativeName>
</protein>
<comment type="function">
    <text evidence="4">Required for polymorphic O-glycosylation of the serine-rich repeat protein in this bacteria. A stabilizing protein that is part of the accessory SecA2/SecY2 system specifically required to export serine-rich repeat cell wall proteins usually encoded upstream in the same operon. The GtfA-GtfB complex adds GlcNAc from UDP-GlcNAc to the substrate protein, attaching the first sugar residue. Stabilizes the glycosylation activity of GtfA. Has no N-acetylglucosaminyl transferase activity on its own.</text>
</comment>
<reference evidence="5 6" key="1">
    <citation type="submission" date="2018-06" db="EMBL/GenBank/DDBJ databases">
        <authorList>
            <consortium name="Pathogen Informatics"/>
            <person name="Doyle S."/>
        </authorList>
    </citation>
    <scope>NUCLEOTIDE SEQUENCE [LARGE SCALE GENOMIC DNA]</scope>
    <source>
        <strain evidence="5 6">NCTC12224</strain>
    </source>
</reference>
<keyword evidence="5" id="KW-0808">Transferase</keyword>
<evidence type="ECO:0000313" key="5">
    <source>
        <dbReference type="EMBL" id="SUN62303.1"/>
    </source>
</evidence>
<dbReference type="Proteomes" id="UP000254924">
    <property type="component" value="Unassembled WGS sequence"/>
</dbReference>